<evidence type="ECO:0000256" key="2">
    <source>
        <dbReference type="ARBA" id="ARBA00006275"/>
    </source>
</evidence>
<reference evidence="8 9" key="1">
    <citation type="submission" date="2019-09" db="EMBL/GenBank/DDBJ databases">
        <title>Butyricimonas paravirosa DSM 105722 (=214-4 = JCM 18677 = CCUG 65563).</title>
        <authorList>
            <person name="Le Roy T."/>
            <person name="Cani P.D."/>
        </authorList>
    </citation>
    <scope>NUCLEOTIDE SEQUENCE [LARGE SCALE GENOMIC DNA]</scope>
    <source>
        <strain evidence="8 9">DSM 105722</strain>
    </source>
</reference>
<dbReference type="InterPro" id="IPR033985">
    <property type="entry name" value="SusD-like_N"/>
</dbReference>
<evidence type="ECO:0000259" key="7">
    <source>
        <dbReference type="Pfam" id="PF14322"/>
    </source>
</evidence>
<name>A0ABZ0G079_9BACT</name>
<protein>
    <submittedName>
        <fullName evidence="8">RagB/SusD family nutrient uptake outer membrane protein</fullName>
    </submittedName>
</protein>
<comment type="similarity">
    <text evidence="2">Belongs to the SusD family.</text>
</comment>
<keyword evidence="3" id="KW-0732">Signal</keyword>
<proteinExistence type="inferred from homology"/>
<evidence type="ECO:0000259" key="6">
    <source>
        <dbReference type="Pfam" id="PF07980"/>
    </source>
</evidence>
<evidence type="ECO:0000313" key="8">
    <source>
        <dbReference type="EMBL" id="WOF13998.1"/>
    </source>
</evidence>
<keyword evidence="9" id="KW-1185">Reference proteome</keyword>
<dbReference type="EMBL" id="CP043839">
    <property type="protein sequence ID" value="WOF13998.1"/>
    <property type="molecule type" value="Genomic_DNA"/>
</dbReference>
<evidence type="ECO:0000256" key="1">
    <source>
        <dbReference type="ARBA" id="ARBA00004442"/>
    </source>
</evidence>
<sequence>MIMEKRYLYRLLFMCMSSVLWACNGYLEEIPQNKQKLSTTEDYEQLLNNAYLTKSVLPYIDVLTDDMDYIVADRKPYYANSSDTYLGAHMWDNSIETTMPNGDEVFEKFYNSAYNTNVVIDNIDDATGSVLDETVVQITRNHVKGEAYALRAFRYFYLVNMYAAPYDPATCETTPGIPVNLETTADDKVYRRESLKKVYEQIVDDLKKAIPLLEENPMTTGKTRFSALAARALLARTYLYMQEWDLAIEQASAVIESNPMLFDLRSAGENPVIYTEAPLTEWTTEAVPGVGYLSEENANVLFVNGINELYIILSSDIAQTVFYPSETLYNSYEKGDVRKYYFMRRKSNGRIRYIKNRYYSMTYVDFVVQLSADYGYTRVLRTEEMYLILAEAYAHKTDGVATAVGYLNTLRETKFRTEDFETTGRLQAEDFTQQTLLETVWKERRREFCFEEQRWFDLRRTTRPSITHSGLNGSATLQKDDPRYVLQIPQKELNVNPEIGANPR</sequence>
<dbReference type="InterPro" id="IPR011990">
    <property type="entry name" value="TPR-like_helical_dom_sf"/>
</dbReference>
<dbReference type="Proteomes" id="UP001302374">
    <property type="component" value="Chromosome"/>
</dbReference>
<dbReference type="Pfam" id="PF14322">
    <property type="entry name" value="SusD-like_3"/>
    <property type="match status" value="1"/>
</dbReference>
<dbReference type="SUPFAM" id="SSF48452">
    <property type="entry name" value="TPR-like"/>
    <property type="match status" value="1"/>
</dbReference>
<evidence type="ECO:0000313" key="9">
    <source>
        <dbReference type="Proteomes" id="UP001302374"/>
    </source>
</evidence>
<evidence type="ECO:0000256" key="3">
    <source>
        <dbReference type="ARBA" id="ARBA00022729"/>
    </source>
</evidence>
<accession>A0ABZ0G079</accession>
<dbReference type="Gene3D" id="1.25.40.390">
    <property type="match status" value="1"/>
</dbReference>
<organism evidence="8 9">
    <name type="scientific">Butyricimonas paravirosa</name>
    <dbReference type="NCBI Taxonomy" id="1472417"/>
    <lineage>
        <taxon>Bacteria</taxon>
        <taxon>Pseudomonadati</taxon>
        <taxon>Bacteroidota</taxon>
        <taxon>Bacteroidia</taxon>
        <taxon>Bacteroidales</taxon>
        <taxon>Odoribacteraceae</taxon>
        <taxon>Butyricimonas</taxon>
    </lineage>
</organism>
<evidence type="ECO:0000256" key="4">
    <source>
        <dbReference type="ARBA" id="ARBA00023136"/>
    </source>
</evidence>
<gene>
    <name evidence="8" type="ORF">F1644_17765</name>
</gene>
<dbReference type="Pfam" id="PF07980">
    <property type="entry name" value="SusD_RagB"/>
    <property type="match status" value="1"/>
</dbReference>
<keyword evidence="5" id="KW-0998">Cell outer membrane</keyword>
<comment type="subcellular location">
    <subcellularLocation>
        <location evidence="1">Cell outer membrane</location>
    </subcellularLocation>
</comment>
<dbReference type="InterPro" id="IPR012944">
    <property type="entry name" value="SusD_RagB_dom"/>
</dbReference>
<feature type="domain" description="RagB/SusD" evidence="6">
    <location>
        <begin position="375"/>
        <end position="503"/>
    </location>
</feature>
<feature type="domain" description="SusD-like N-terminal" evidence="7">
    <location>
        <begin position="26"/>
        <end position="239"/>
    </location>
</feature>
<keyword evidence="4" id="KW-0472">Membrane</keyword>
<evidence type="ECO:0000256" key="5">
    <source>
        <dbReference type="ARBA" id="ARBA00023237"/>
    </source>
</evidence>